<proteinExistence type="predicted"/>
<comment type="caution">
    <text evidence="1">The sequence shown here is derived from an EMBL/GenBank/DDBJ whole genome shotgun (WGS) entry which is preliminary data.</text>
</comment>
<dbReference type="Proteomes" id="UP001164539">
    <property type="component" value="Chromosome 14"/>
</dbReference>
<evidence type="ECO:0000313" key="1">
    <source>
        <dbReference type="EMBL" id="KAJ4701197.1"/>
    </source>
</evidence>
<reference evidence="1 2" key="1">
    <citation type="journal article" date="2023" name="Science">
        <title>Complex scaffold remodeling in plant triterpene biosynthesis.</title>
        <authorList>
            <person name="De La Pena R."/>
            <person name="Hodgson H."/>
            <person name="Liu J.C."/>
            <person name="Stephenson M.J."/>
            <person name="Martin A.C."/>
            <person name="Owen C."/>
            <person name="Harkess A."/>
            <person name="Leebens-Mack J."/>
            <person name="Jimenez L.E."/>
            <person name="Osbourn A."/>
            <person name="Sattely E.S."/>
        </authorList>
    </citation>
    <scope>NUCLEOTIDE SEQUENCE [LARGE SCALE GENOMIC DNA]</scope>
    <source>
        <strain evidence="2">cv. JPN11</strain>
        <tissue evidence="1">Leaf</tissue>
    </source>
</reference>
<keyword evidence="2" id="KW-1185">Reference proteome</keyword>
<accession>A0ACC1WQ93</accession>
<protein>
    <submittedName>
        <fullName evidence="1">Threonylcarbamoyladenosine tRNA methylthiotransferase</fullName>
    </submittedName>
</protein>
<sequence>MEDIEDLLVGSGGGGAPPGFRLPINAVGVNPRKNKNKPLVSGNQLSKINDSLSPLSSQIPGTQSIYIKTFGCSHNQSDSEYMAGQLSAFGYALTENSEEADLWLINTCTVKSPSQSAMDTLITKCKNAQKPLVVAGCVPQGSRDLKELEGVSILGVQQIDRVVEVVEETLKGHEVRLLHRKKLPALDLPKVRRNKFVEILPINVGCLGACTYCKTKHARGHLGSYTVDSLVGRLRTVIADGVKEIWLSSEDTGAYGRDIGVNLPILLNAIVAELPPDGSTMLRIGMTNPPFILEHLEEIAEVLRHPCVYSFLHVPVQSGSDAVLTGMNREYTVSDFRTVVETLTELVPGMQIATDIICGFPGETDEDFTQTVSLIKEYKFSQVHISQFYPRPGTPAARMKKVPSTIVKKRSRELTSVFEAFTPYTGMEGRMERIWITEIAADGIHLVGHTKGYVQVLVVGAESMLGTSAMVKITSVGRWSVFGEVIEILQQTDDKTTSSKRISSLDKCSPCSSQNEPCACSNEPSACGTECCGGKTTLEQGRVSQIDKLPEDHRNSQNLIGWLLRKRKNHLNKKVETDVASGSQGKQELAEGSMHQWGVVDRALLGGMLVSFLTIVALLTNLGFRTLSSN</sequence>
<evidence type="ECO:0000313" key="2">
    <source>
        <dbReference type="Proteomes" id="UP001164539"/>
    </source>
</evidence>
<name>A0ACC1WQ93_MELAZ</name>
<dbReference type="EMBL" id="CM051407">
    <property type="protein sequence ID" value="KAJ4701197.1"/>
    <property type="molecule type" value="Genomic_DNA"/>
</dbReference>
<organism evidence="1 2">
    <name type="scientific">Melia azedarach</name>
    <name type="common">Chinaberry tree</name>
    <dbReference type="NCBI Taxonomy" id="155640"/>
    <lineage>
        <taxon>Eukaryota</taxon>
        <taxon>Viridiplantae</taxon>
        <taxon>Streptophyta</taxon>
        <taxon>Embryophyta</taxon>
        <taxon>Tracheophyta</taxon>
        <taxon>Spermatophyta</taxon>
        <taxon>Magnoliopsida</taxon>
        <taxon>eudicotyledons</taxon>
        <taxon>Gunneridae</taxon>
        <taxon>Pentapetalae</taxon>
        <taxon>rosids</taxon>
        <taxon>malvids</taxon>
        <taxon>Sapindales</taxon>
        <taxon>Meliaceae</taxon>
        <taxon>Melia</taxon>
    </lineage>
</organism>
<gene>
    <name evidence="1" type="ORF">OWV82_024476</name>
</gene>